<gene>
    <name evidence="1" type="ORF">SDC9_208668</name>
</gene>
<protein>
    <submittedName>
        <fullName evidence="1">Uncharacterized protein</fullName>
    </submittedName>
</protein>
<dbReference type="EMBL" id="VSSQ01136853">
    <property type="protein sequence ID" value="MPN60935.1"/>
    <property type="molecule type" value="Genomic_DNA"/>
</dbReference>
<dbReference type="AlphaFoldDB" id="A0A645JB71"/>
<sequence>MVDQQEFHDRALVLQRLLVAGLDLHAVHDRRGARRRRLGRLLDVDQAHAAVGRDRQLLVVTEARNRNAGLVGGLDDHRPLGREQRLPIDLDGDVSFRHHGCLARVSARIYRLRAHAAAASTFLPSTIE</sequence>
<evidence type="ECO:0000313" key="1">
    <source>
        <dbReference type="EMBL" id="MPN60935.1"/>
    </source>
</evidence>
<proteinExistence type="predicted"/>
<accession>A0A645JB71</accession>
<comment type="caution">
    <text evidence="1">The sequence shown here is derived from an EMBL/GenBank/DDBJ whole genome shotgun (WGS) entry which is preliminary data.</text>
</comment>
<name>A0A645JB71_9ZZZZ</name>
<reference evidence="1" key="1">
    <citation type="submission" date="2019-08" db="EMBL/GenBank/DDBJ databases">
        <authorList>
            <person name="Kucharzyk K."/>
            <person name="Murdoch R.W."/>
            <person name="Higgins S."/>
            <person name="Loffler F."/>
        </authorList>
    </citation>
    <scope>NUCLEOTIDE SEQUENCE</scope>
</reference>
<organism evidence="1">
    <name type="scientific">bioreactor metagenome</name>
    <dbReference type="NCBI Taxonomy" id="1076179"/>
    <lineage>
        <taxon>unclassified sequences</taxon>
        <taxon>metagenomes</taxon>
        <taxon>ecological metagenomes</taxon>
    </lineage>
</organism>